<dbReference type="Pfam" id="PF01476">
    <property type="entry name" value="LysM"/>
    <property type="match status" value="2"/>
</dbReference>
<comment type="caution">
    <text evidence="7">The sequence shown here is derived from an EMBL/GenBank/DDBJ whole genome shotgun (WGS) entry which is preliminary data.</text>
</comment>
<reference evidence="7 8" key="1">
    <citation type="submission" date="2020-02" db="EMBL/GenBank/DDBJ databases">
        <title>Identification and distribution of gene clusters putatively required for synthesis of sphingolipid metabolism inhibitors in phylogenetically diverse species of the filamentous fungus Fusarium.</title>
        <authorList>
            <person name="Kim H.-S."/>
            <person name="Busman M."/>
            <person name="Brown D.W."/>
            <person name="Divon H."/>
            <person name="Uhlig S."/>
            <person name="Proctor R.H."/>
        </authorList>
    </citation>
    <scope>NUCLEOTIDE SEQUENCE [LARGE SCALE GENOMIC DNA]</scope>
    <source>
        <strain evidence="7 8">NRRL 2903</strain>
    </source>
</reference>
<feature type="domain" description="LysM" evidence="6">
    <location>
        <begin position="248"/>
        <end position="294"/>
    </location>
</feature>
<feature type="signal peptide" evidence="5">
    <location>
        <begin position="1"/>
        <end position="20"/>
    </location>
</feature>
<dbReference type="Gene3D" id="3.10.350.10">
    <property type="entry name" value="LysM domain"/>
    <property type="match status" value="3"/>
</dbReference>
<evidence type="ECO:0000259" key="6">
    <source>
        <dbReference type="PROSITE" id="PS51782"/>
    </source>
</evidence>
<dbReference type="CDD" id="cd00118">
    <property type="entry name" value="LysM"/>
    <property type="match status" value="2"/>
</dbReference>
<dbReference type="SMART" id="SM00257">
    <property type="entry name" value="LysM"/>
    <property type="match status" value="3"/>
</dbReference>
<feature type="region of interest" description="Disordered" evidence="4">
    <location>
        <begin position="308"/>
        <end position="330"/>
    </location>
</feature>
<accession>A0AAN5ZAE0</accession>
<feature type="chain" id="PRO_5043037775" description="LysM domain-containing protein" evidence="5">
    <location>
        <begin position="21"/>
        <end position="420"/>
    </location>
</feature>
<evidence type="ECO:0000313" key="7">
    <source>
        <dbReference type="EMBL" id="KAF5237099.1"/>
    </source>
</evidence>
<feature type="domain" description="LysM" evidence="6">
    <location>
        <begin position="197"/>
        <end position="243"/>
    </location>
</feature>
<evidence type="ECO:0000256" key="3">
    <source>
        <dbReference type="ARBA" id="ARBA00044955"/>
    </source>
</evidence>
<keyword evidence="2" id="KW-0843">Virulence</keyword>
<dbReference type="InterPro" id="IPR018392">
    <property type="entry name" value="LysM"/>
</dbReference>
<protein>
    <recommendedName>
        <fullName evidence="6">LysM domain-containing protein</fullName>
    </recommendedName>
</protein>
<name>A0AAN5ZAE0_FUSAU</name>
<dbReference type="GO" id="GO:0008061">
    <property type="term" value="F:chitin binding"/>
    <property type="evidence" value="ECO:0007669"/>
    <property type="project" value="UniProtKB-KW"/>
</dbReference>
<evidence type="ECO:0000313" key="8">
    <source>
        <dbReference type="Proteomes" id="UP000537989"/>
    </source>
</evidence>
<gene>
    <name evidence="7" type="ORF">FAUST_6239</name>
</gene>
<feature type="domain" description="LysM" evidence="6">
    <location>
        <begin position="348"/>
        <end position="397"/>
    </location>
</feature>
<comment type="similarity">
    <text evidence="3">Belongs to the secreted LysM effector family.</text>
</comment>
<dbReference type="AlphaFoldDB" id="A0AAN5ZAE0"/>
<evidence type="ECO:0000256" key="2">
    <source>
        <dbReference type="ARBA" id="ARBA00023026"/>
    </source>
</evidence>
<evidence type="ECO:0000256" key="5">
    <source>
        <dbReference type="SAM" id="SignalP"/>
    </source>
</evidence>
<dbReference type="PROSITE" id="PS51782">
    <property type="entry name" value="LYSM"/>
    <property type="match status" value="3"/>
</dbReference>
<dbReference type="EMBL" id="JAAMOD010000164">
    <property type="protein sequence ID" value="KAF5237099.1"/>
    <property type="molecule type" value="Genomic_DNA"/>
</dbReference>
<dbReference type="PANTHER" id="PTHR34997:SF16">
    <property type="entry name" value="LYSM DOMAIN-CONTAINING PROTEIN"/>
    <property type="match status" value="1"/>
</dbReference>
<sequence>MVLLGSLAILAFSLCKSANAFKIYNPDVLNSDTFGEACVQALGAEIDCHKQVRSFMERRWHSSLQSTNITDQVFASNCDSKNFDGEIPTLSGGLMWAGWNETCVKDPKTKRYCNEIMDEFTEVDSLEKLPSNELCHICHIRRLAMMQSSQYSAYNDFYKGQLEYVYKTCGGRAGPTEVLPPLTPKETVPRSFCSTDKYYVTQEGDTCDSISKTSRVSGAMLYMGNQELIRNCHEVPGGMRLCLPLECKTYVVKPEDTCISIENSFGLELDTLRFYNSWIDHACENLHISTDFYGKSICVSPQGGVFTEGVPESRPTPNPSRGDGYSHEPVAPPENAKVAEKTTRNCGNWHVVKDGDTCTSICMQGNIEAELFHDVNPSLKAGEDCTGSLVSGSALCIGPTYTWDTIDAGTALPPASTTAA</sequence>
<evidence type="ECO:0000256" key="1">
    <source>
        <dbReference type="ARBA" id="ARBA00022669"/>
    </source>
</evidence>
<evidence type="ECO:0000256" key="4">
    <source>
        <dbReference type="SAM" id="MobiDB-lite"/>
    </source>
</evidence>
<keyword evidence="1" id="KW-0147">Chitin-binding</keyword>
<dbReference type="SUPFAM" id="SSF54106">
    <property type="entry name" value="LysM domain"/>
    <property type="match status" value="1"/>
</dbReference>
<dbReference type="Proteomes" id="UP000537989">
    <property type="component" value="Unassembled WGS sequence"/>
</dbReference>
<keyword evidence="8" id="KW-1185">Reference proteome</keyword>
<dbReference type="PANTHER" id="PTHR34997">
    <property type="entry name" value="AM15"/>
    <property type="match status" value="1"/>
</dbReference>
<proteinExistence type="inferred from homology"/>
<keyword evidence="5" id="KW-0732">Signal</keyword>
<dbReference type="InterPro" id="IPR052210">
    <property type="entry name" value="LysM1-like"/>
</dbReference>
<dbReference type="InterPro" id="IPR036779">
    <property type="entry name" value="LysM_dom_sf"/>
</dbReference>
<organism evidence="7 8">
    <name type="scientific">Fusarium austroamericanum</name>
    <dbReference type="NCBI Taxonomy" id="282268"/>
    <lineage>
        <taxon>Eukaryota</taxon>
        <taxon>Fungi</taxon>
        <taxon>Dikarya</taxon>
        <taxon>Ascomycota</taxon>
        <taxon>Pezizomycotina</taxon>
        <taxon>Sordariomycetes</taxon>
        <taxon>Hypocreomycetidae</taxon>
        <taxon>Hypocreales</taxon>
        <taxon>Nectriaceae</taxon>
        <taxon>Fusarium</taxon>
    </lineage>
</organism>